<feature type="transmembrane region" description="Helical" evidence="3">
    <location>
        <begin position="206"/>
        <end position="228"/>
    </location>
</feature>
<feature type="transmembrane region" description="Helical" evidence="3">
    <location>
        <begin position="180"/>
        <end position="200"/>
    </location>
</feature>
<evidence type="ECO:0000256" key="2">
    <source>
        <dbReference type="ARBA" id="ARBA00023169"/>
    </source>
</evidence>
<sequence length="522" mass="57591">MSATLLVDQRPNSAIASICKKAASRDDIDGIRAIAAMAVVAFHAGVPGFAGGFIGVDIFFVVSGFLIASSVMRRQQAGPFTALDFFERRARRLAGAFMTVVALSWLAAWSLFMPPDYETFLRSVRGSVTLLANHHFHDTLGYFDTGHLTKPRLHVWSLAIEEQFYLAVAALFFVSALKKWLLPTVICLGVISLVASAITLPGRPDAAFYLLPYRAWELLTGVALALWPERRAFVESHRKAFNVAGASALFSLMALVWLYDPAIPFPGLAALPPVVFTAFLILAGETRNFTSIALSFRPMALIGRRSYGRILKRLATRYELLYEALANVLEKFRNMVLKRLFDVLMSACAALVFAIPMAIVAIAVRASSPGPVLYWSKRVGKDNRIFLMPKFRTMRADTPVVATHLLSDPSRHLTPIGGFLRKSSLDELPQLWCILKGQMSLVGPRPALFNQDDLIEARTTAGVHTLPPGLTGWAQINGRDELEIPLKVAYDAEYLLRRGFMFDLRILILTALKVASAKGVSH</sequence>
<keyword evidence="3" id="KW-0472">Membrane</keyword>
<dbReference type="Pfam" id="PF01757">
    <property type="entry name" value="Acyl_transf_3"/>
    <property type="match status" value="1"/>
</dbReference>
<feature type="transmembrane region" description="Helical" evidence="3">
    <location>
        <begin position="340"/>
        <end position="364"/>
    </location>
</feature>
<dbReference type="InterPro" id="IPR003362">
    <property type="entry name" value="Bact_transf"/>
</dbReference>
<reference evidence="6 7" key="1">
    <citation type="submission" date="2023-07" db="EMBL/GenBank/DDBJ databases">
        <title>Genomic Encyclopedia of Type Strains, Phase IV (KMG-IV): sequencing the most valuable type-strain genomes for metagenomic binning, comparative biology and taxonomic classification.</title>
        <authorList>
            <person name="Goeker M."/>
        </authorList>
    </citation>
    <scope>NUCLEOTIDE SEQUENCE [LARGE SCALE GENOMIC DNA]</scope>
    <source>
        <strain evidence="6 7">DSM 1111</strain>
    </source>
</reference>
<dbReference type="InterPro" id="IPR002656">
    <property type="entry name" value="Acyl_transf_3_dom"/>
</dbReference>
<comment type="caution">
    <text evidence="6">The sequence shown here is derived from an EMBL/GenBank/DDBJ whole genome shotgun (WGS) entry which is preliminary data.</text>
</comment>
<feature type="transmembrane region" description="Helical" evidence="3">
    <location>
        <begin position="153"/>
        <end position="173"/>
    </location>
</feature>
<keyword evidence="2" id="KW-0270">Exopolysaccharide synthesis</keyword>
<dbReference type="PANTHER" id="PTHR30576:SF10">
    <property type="entry name" value="SLL5057 PROTEIN"/>
    <property type="match status" value="1"/>
</dbReference>
<dbReference type="PANTHER" id="PTHR30576">
    <property type="entry name" value="COLANIC BIOSYNTHESIS UDP-GLUCOSE LIPID CARRIER TRANSFERASE"/>
    <property type="match status" value="1"/>
</dbReference>
<evidence type="ECO:0000313" key="6">
    <source>
        <dbReference type="EMBL" id="MDQ0423296.1"/>
    </source>
</evidence>
<name>A0ABU0GD72_9HYPH</name>
<evidence type="ECO:0000259" key="5">
    <source>
        <dbReference type="Pfam" id="PF02397"/>
    </source>
</evidence>
<keyword evidence="7" id="KW-1185">Reference proteome</keyword>
<feature type="transmembrane region" description="Helical" evidence="3">
    <location>
        <begin position="93"/>
        <end position="112"/>
    </location>
</feature>
<keyword evidence="3" id="KW-1133">Transmembrane helix</keyword>
<evidence type="ECO:0000259" key="4">
    <source>
        <dbReference type="Pfam" id="PF01757"/>
    </source>
</evidence>
<feature type="domain" description="Acyltransferase 3" evidence="4">
    <location>
        <begin position="27"/>
        <end position="308"/>
    </location>
</feature>
<dbReference type="Pfam" id="PF02397">
    <property type="entry name" value="Bac_transf"/>
    <property type="match status" value="1"/>
</dbReference>
<feature type="transmembrane region" description="Helical" evidence="3">
    <location>
        <begin position="240"/>
        <end position="259"/>
    </location>
</feature>
<feature type="domain" description="Bacterial sugar transferase" evidence="5">
    <location>
        <begin position="338"/>
        <end position="514"/>
    </location>
</feature>
<dbReference type="Proteomes" id="UP001238496">
    <property type="component" value="Unassembled WGS sequence"/>
</dbReference>
<gene>
    <name evidence="6" type="ORF">J2045_004348</name>
</gene>
<organism evidence="6 7">
    <name type="scientific">Peteryoungia aggregata LMG 23059</name>
    <dbReference type="NCBI Taxonomy" id="1368425"/>
    <lineage>
        <taxon>Bacteria</taxon>
        <taxon>Pseudomonadati</taxon>
        <taxon>Pseudomonadota</taxon>
        <taxon>Alphaproteobacteria</taxon>
        <taxon>Hyphomicrobiales</taxon>
        <taxon>Rhizobiaceae</taxon>
        <taxon>Peteryoungia</taxon>
    </lineage>
</organism>
<keyword evidence="3" id="KW-0812">Transmembrane</keyword>
<proteinExistence type="inferred from homology"/>
<dbReference type="EMBL" id="JAUSUW010000018">
    <property type="protein sequence ID" value="MDQ0423296.1"/>
    <property type="molecule type" value="Genomic_DNA"/>
</dbReference>
<comment type="similarity">
    <text evidence="1">Belongs to the bacterial sugar transferase family.</text>
</comment>
<evidence type="ECO:0000256" key="1">
    <source>
        <dbReference type="ARBA" id="ARBA00006464"/>
    </source>
</evidence>
<evidence type="ECO:0000313" key="7">
    <source>
        <dbReference type="Proteomes" id="UP001238496"/>
    </source>
</evidence>
<feature type="transmembrane region" description="Helical" evidence="3">
    <location>
        <begin position="265"/>
        <end position="283"/>
    </location>
</feature>
<accession>A0ABU0GD72</accession>
<evidence type="ECO:0000256" key="3">
    <source>
        <dbReference type="SAM" id="Phobius"/>
    </source>
</evidence>
<feature type="transmembrane region" description="Helical" evidence="3">
    <location>
        <begin position="52"/>
        <end position="72"/>
    </location>
</feature>
<protein>
    <submittedName>
        <fullName evidence="6">Lipopolysaccharide/colanic/teichoic acid biosynthesis glycosyltransferase</fullName>
    </submittedName>
</protein>